<proteinExistence type="predicted"/>
<evidence type="ECO:0000256" key="7">
    <source>
        <dbReference type="PROSITE-ProRule" id="PRU10141"/>
    </source>
</evidence>
<feature type="region of interest" description="Disordered" evidence="8">
    <location>
        <begin position="686"/>
        <end position="707"/>
    </location>
</feature>
<dbReference type="Proteomes" id="UP000813824">
    <property type="component" value="Unassembled WGS sequence"/>
</dbReference>
<protein>
    <submittedName>
        <fullName evidence="10">Kinase-like domain-containing protein</fullName>
    </submittedName>
</protein>
<evidence type="ECO:0000256" key="3">
    <source>
        <dbReference type="ARBA" id="ARBA00022679"/>
    </source>
</evidence>
<dbReference type="PROSITE" id="PS50011">
    <property type="entry name" value="PROTEIN_KINASE_DOM"/>
    <property type="match status" value="1"/>
</dbReference>
<evidence type="ECO:0000256" key="6">
    <source>
        <dbReference type="ARBA" id="ARBA00022840"/>
    </source>
</evidence>
<dbReference type="InterPro" id="IPR011009">
    <property type="entry name" value="Kinase-like_dom_sf"/>
</dbReference>
<evidence type="ECO:0000256" key="1">
    <source>
        <dbReference type="ARBA" id="ARBA00022527"/>
    </source>
</evidence>
<dbReference type="Gene3D" id="3.30.200.20">
    <property type="entry name" value="Phosphorylase Kinase, domain 1"/>
    <property type="match status" value="1"/>
</dbReference>
<accession>A0A8K0XMV8</accession>
<gene>
    <name evidence="10" type="ORF">BXZ70DRAFT_358413</name>
</gene>
<dbReference type="Gene3D" id="1.10.510.10">
    <property type="entry name" value="Transferase(Phosphotransferase) domain 1"/>
    <property type="match status" value="1"/>
</dbReference>
<evidence type="ECO:0000256" key="4">
    <source>
        <dbReference type="ARBA" id="ARBA00022741"/>
    </source>
</evidence>
<keyword evidence="3" id="KW-0808">Transferase</keyword>
<keyword evidence="6 7" id="KW-0067">ATP-binding</keyword>
<keyword evidence="11" id="KW-1185">Reference proteome</keyword>
<keyword evidence="4 7" id="KW-0547">Nucleotide-binding</keyword>
<dbReference type="OrthoDB" id="68483at2759"/>
<dbReference type="InterPro" id="IPR017441">
    <property type="entry name" value="Protein_kinase_ATP_BS"/>
</dbReference>
<evidence type="ECO:0000256" key="5">
    <source>
        <dbReference type="ARBA" id="ARBA00022777"/>
    </source>
</evidence>
<dbReference type="AlphaFoldDB" id="A0A8K0XMV8"/>
<dbReference type="PANTHER" id="PTHR24351">
    <property type="entry name" value="RIBOSOMAL PROTEIN S6 KINASE"/>
    <property type="match status" value="1"/>
</dbReference>
<dbReference type="InterPro" id="IPR008271">
    <property type="entry name" value="Ser/Thr_kinase_AS"/>
</dbReference>
<evidence type="ECO:0000313" key="10">
    <source>
        <dbReference type="EMBL" id="KAH8094459.1"/>
    </source>
</evidence>
<keyword evidence="1" id="KW-0723">Serine/threonine-protein kinase</keyword>
<feature type="domain" description="Protein kinase" evidence="9">
    <location>
        <begin position="175"/>
        <end position="477"/>
    </location>
</feature>
<name>A0A8K0XMV8_9AGAR</name>
<evidence type="ECO:0000256" key="2">
    <source>
        <dbReference type="ARBA" id="ARBA00022553"/>
    </source>
</evidence>
<sequence length="707" mass="76099">MNISSAAHLLLDAQTPPASPLLLSPVVACADLSATLINIAPAVLGGVASDHVTEEKVAQIEDATTTEPVVAVPVAVLVGGEVVSCAEVTNAEVIPVTDAALPVEAANTPEVPEVVPGPVATDINVQVTEANKAAPALEEIAPVSRNEDEVPVSPVAEPEHGAPPCYTKSLSLEDFKIIKRLGSGGFGTVFAAVHKATGGACAIKVTERPSDGEGNADRMNEFTAGEQTAMLRMDGTPGVIELLGAWYDSKNVYNVMPLYAGDLTSELRYRRAFPEARVRFYAAELVQTLAALHEDKVVHRDIKPANLLTSEDGHVTVADLGLARSFLRGASDAEKMMCASYHEVDENDYGEMNEVTNSGCGTSTHMAPEVLNGQLYDYKADIWSMGITVFELVFGHVSVVFCSVAPPVYVPRQHPWPHVRTEPELVRAIIREGVKIDEKECIAKGVSEGMQAFLRQTLSMEPKSRPSAQQLMDHDMFYGIIWDELREFEVPASWRHGSGIKPDQTPPSIAHGTPIDPATDPFPFLTFQSQKLSQLPRHTAAVDDEQATTKAYVAPDTIDAAFSGFSMEPESDAPSFLWEVPVGPVVAPPAPLSNLNPFRDPSRPLNNNNAPAIQPASASLDPFRDPSHPLILKSIPAAQLPSLLHLDTFGPPPPADRDHQTQVRLWTHSEHSCSLPPSLAPPLLPPCHGWKRSDHSRRTRPSGGLSV</sequence>
<dbReference type="SUPFAM" id="SSF56112">
    <property type="entry name" value="Protein kinase-like (PK-like)"/>
    <property type="match status" value="1"/>
</dbReference>
<comment type="caution">
    <text evidence="10">The sequence shown here is derived from an EMBL/GenBank/DDBJ whole genome shotgun (WGS) entry which is preliminary data.</text>
</comment>
<reference evidence="10" key="1">
    <citation type="journal article" date="2021" name="New Phytol.">
        <title>Evolutionary innovations through gain and loss of genes in the ectomycorrhizal Boletales.</title>
        <authorList>
            <person name="Wu G."/>
            <person name="Miyauchi S."/>
            <person name="Morin E."/>
            <person name="Kuo A."/>
            <person name="Drula E."/>
            <person name="Varga T."/>
            <person name="Kohler A."/>
            <person name="Feng B."/>
            <person name="Cao Y."/>
            <person name="Lipzen A."/>
            <person name="Daum C."/>
            <person name="Hundley H."/>
            <person name="Pangilinan J."/>
            <person name="Johnson J."/>
            <person name="Barry K."/>
            <person name="LaButti K."/>
            <person name="Ng V."/>
            <person name="Ahrendt S."/>
            <person name="Min B."/>
            <person name="Choi I.G."/>
            <person name="Park H."/>
            <person name="Plett J.M."/>
            <person name="Magnuson J."/>
            <person name="Spatafora J.W."/>
            <person name="Nagy L.G."/>
            <person name="Henrissat B."/>
            <person name="Grigoriev I.V."/>
            <person name="Yang Z.L."/>
            <person name="Xu J."/>
            <person name="Martin F.M."/>
        </authorList>
    </citation>
    <scope>NUCLEOTIDE SEQUENCE</scope>
    <source>
        <strain evidence="10">KKN 215</strain>
    </source>
</reference>
<dbReference type="GO" id="GO:0005524">
    <property type="term" value="F:ATP binding"/>
    <property type="evidence" value="ECO:0007669"/>
    <property type="project" value="UniProtKB-UniRule"/>
</dbReference>
<evidence type="ECO:0000259" key="9">
    <source>
        <dbReference type="PROSITE" id="PS50011"/>
    </source>
</evidence>
<keyword evidence="2" id="KW-0597">Phosphoprotein</keyword>
<keyword evidence="5 10" id="KW-0418">Kinase</keyword>
<dbReference type="EMBL" id="JAEVFJ010000026">
    <property type="protein sequence ID" value="KAH8094459.1"/>
    <property type="molecule type" value="Genomic_DNA"/>
</dbReference>
<dbReference type="Pfam" id="PF00069">
    <property type="entry name" value="Pkinase"/>
    <property type="match status" value="1"/>
</dbReference>
<organism evidence="10 11">
    <name type="scientific">Cristinia sonorae</name>
    <dbReference type="NCBI Taxonomy" id="1940300"/>
    <lineage>
        <taxon>Eukaryota</taxon>
        <taxon>Fungi</taxon>
        <taxon>Dikarya</taxon>
        <taxon>Basidiomycota</taxon>
        <taxon>Agaricomycotina</taxon>
        <taxon>Agaricomycetes</taxon>
        <taxon>Agaricomycetidae</taxon>
        <taxon>Agaricales</taxon>
        <taxon>Pleurotineae</taxon>
        <taxon>Stephanosporaceae</taxon>
        <taxon>Cristinia</taxon>
    </lineage>
</organism>
<evidence type="ECO:0000313" key="11">
    <source>
        <dbReference type="Proteomes" id="UP000813824"/>
    </source>
</evidence>
<dbReference type="PROSITE" id="PS00107">
    <property type="entry name" value="PROTEIN_KINASE_ATP"/>
    <property type="match status" value="1"/>
</dbReference>
<feature type="binding site" evidence="7">
    <location>
        <position position="204"/>
    </location>
    <ligand>
        <name>ATP</name>
        <dbReference type="ChEBI" id="CHEBI:30616"/>
    </ligand>
</feature>
<dbReference type="SMART" id="SM00220">
    <property type="entry name" value="S_TKc"/>
    <property type="match status" value="1"/>
</dbReference>
<dbReference type="InterPro" id="IPR000719">
    <property type="entry name" value="Prot_kinase_dom"/>
</dbReference>
<dbReference type="GO" id="GO:0004674">
    <property type="term" value="F:protein serine/threonine kinase activity"/>
    <property type="evidence" value="ECO:0007669"/>
    <property type="project" value="UniProtKB-KW"/>
</dbReference>
<evidence type="ECO:0000256" key="8">
    <source>
        <dbReference type="SAM" id="MobiDB-lite"/>
    </source>
</evidence>
<dbReference type="PROSITE" id="PS00108">
    <property type="entry name" value="PROTEIN_KINASE_ST"/>
    <property type="match status" value="1"/>
</dbReference>